<accession>M1DQP3</accession>
<feature type="compositionally biased region" description="Basic and acidic residues" evidence="1">
    <location>
        <begin position="1"/>
        <end position="17"/>
    </location>
</feature>
<feature type="compositionally biased region" description="Low complexity" evidence="1">
    <location>
        <begin position="131"/>
        <end position="141"/>
    </location>
</feature>
<feature type="compositionally biased region" description="Acidic residues" evidence="1">
    <location>
        <begin position="145"/>
        <end position="155"/>
    </location>
</feature>
<reference evidence="2" key="2">
    <citation type="submission" date="2015-06" db="UniProtKB">
        <authorList>
            <consortium name="EnsemblPlants"/>
        </authorList>
    </citation>
    <scope>IDENTIFICATION</scope>
    <source>
        <strain evidence="2">DM1-3 516 R44</strain>
    </source>
</reference>
<dbReference type="AlphaFoldDB" id="M1DQP3"/>
<organism evidence="2 3">
    <name type="scientific">Solanum tuberosum</name>
    <name type="common">Potato</name>
    <dbReference type="NCBI Taxonomy" id="4113"/>
    <lineage>
        <taxon>Eukaryota</taxon>
        <taxon>Viridiplantae</taxon>
        <taxon>Streptophyta</taxon>
        <taxon>Embryophyta</taxon>
        <taxon>Tracheophyta</taxon>
        <taxon>Spermatophyta</taxon>
        <taxon>Magnoliopsida</taxon>
        <taxon>eudicotyledons</taxon>
        <taxon>Gunneridae</taxon>
        <taxon>Pentapetalae</taxon>
        <taxon>asterids</taxon>
        <taxon>lamiids</taxon>
        <taxon>Solanales</taxon>
        <taxon>Solanaceae</taxon>
        <taxon>Solanoideae</taxon>
        <taxon>Solaneae</taxon>
        <taxon>Solanum</taxon>
    </lineage>
</organism>
<sequence length="165" mass="18324">MKLKLRSESHEGGHEGTECVEADAQCPSNTQTPKRGNENQPAEDNSNPHQSENANSLKAKEDELRKEICTLSSLLKKSAKSCMELKKENYNLLQELKNKLSKNEISELEAMNPDGNSQSLDNDNEEHCQTSSESSDESNSSPDCYSDDEEGDDSDSLTPMLIIKE</sequence>
<feature type="region of interest" description="Disordered" evidence="1">
    <location>
        <begin position="1"/>
        <end position="59"/>
    </location>
</feature>
<dbReference type="InParanoid" id="M1DQP3"/>
<dbReference type="Proteomes" id="UP000011115">
    <property type="component" value="Unassembled WGS sequence"/>
</dbReference>
<dbReference type="eggNOG" id="ENOG502R821">
    <property type="taxonomic scope" value="Eukaryota"/>
</dbReference>
<feature type="compositionally biased region" description="Polar residues" evidence="1">
    <location>
        <begin position="26"/>
        <end position="56"/>
    </location>
</feature>
<protein>
    <submittedName>
        <fullName evidence="2">Uncharacterized protein</fullName>
    </submittedName>
</protein>
<dbReference type="PaxDb" id="4113-PGSC0003DMT400092853"/>
<evidence type="ECO:0000256" key="1">
    <source>
        <dbReference type="SAM" id="MobiDB-lite"/>
    </source>
</evidence>
<name>M1DQP3_SOLTU</name>
<keyword evidence="3" id="KW-1185">Reference proteome</keyword>
<evidence type="ECO:0000313" key="2">
    <source>
        <dbReference type="EnsemblPlants" id="PGSC0003DMT400092853"/>
    </source>
</evidence>
<reference evidence="3" key="1">
    <citation type="journal article" date="2011" name="Nature">
        <title>Genome sequence and analysis of the tuber crop potato.</title>
        <authorList>
            <consortium name="The Potato Genome Sequencing Consortium"/>
        </authorList>
    </citation>
    <scope>NUCLEOTIDE SEQUENCE [LARGE SCALE GENOMIC DNA]</scope>
    <source>
        <strain evidence="3">cv. DM1-3 516 R44</strain>
    </source>
</reference>
<proteinExistence type="predicted"/>
<evidence type="ECO:0000313" key="3">
    <source>
        <dbReference type="Proteomes" id="UP000011115"/>
    </source>
</evidence>
<feature type="region of interest" description="Disordered" evidence="1">
    <location>
        <begin position="104"/>
        <end position="165"/>
    </location>
</feature>
<dbReference type="HOGENOM" id="CLU_1613674_0_0_1"/>
<dbReference type="EnsemblPlants" id="PGSC0003DMT400092853">
    <property type="protein sequence ID" value="PGSC0003DMT400092853"/>
    <property type="gene ID" value="PGSC0003DMG400042424"/>
</dbReference>
<dbReference type="OMA" id="AKSCMRL"/>
<dbReference type="Gramene" id="PGSC0003DMT400092853">
    <property type="protein sequence ID" value="PGSC0003DMT400092853"/>
    <property type="gene ID" value="PGSC0003DMG400042424"/>
</dbReference>